<dbReference type="RefSeq" id="XP_016659946.1">
    <property type="nucleotide sequence ID" value="XM_016804457.2"/>
</dbReference>
<organism evidence="1 2">
    <name type="scientific">Acyrthosiphon pisum</name>
    <name type="common">Pea aphid</name>
    <dbReference type="NCBI Taxonomy" id="7029"/>
    <lineage>
        <taxon>Eukaryota</taxon>
        <taxon>Metazoa</taxon>
        <taxon>Ecdysozoa</taxon>
        <taxon>Arthropoda</taxon>
        <taxon>Hexapoda</taxon>
        <taxon>Insecta</taxon>
        <taxon>Pterygota</taxon>
        <taxon>Neoptera</taxon>
        <taxon>Paraneoptera</taxon>
        <taxon>Hemiptera</taxon>
        <taxon>Sternorrhyncha</taxon>
        <taxon>Aphidomorpha</taxon>
        <taxon>Aphidoidea</taxon>
        <taxon>Aphididae</taxon>
        <taxon>Macrosiphini</taxon>
        <taxon>Acyrthosiphon</taxon>
    </lineage>
</organism>
<sequence length="237" mass="27224">MLLISVFEIIEIVYFRNLLSIYFLLNVDMLIFRTRTATWNRWDNAFDWKSEQNFSTINLEPIQRDDTVVGRLSRQIENNLKAPSDFRNGRGAENLPEVAEIRRSEYSGDTLVPVDNGGVMVDQGRPGGIFKIPTARTPRCSDRLTGKITLDKYFRVTKTSRRLRDLNFGGFSAAASDMKSPVERPSSDTAAQQRTVGLGDEKLSLTNRFFNRDFEDSRDTGTRQRLRYYFPSISKDL</sequence>
<proteinExistence type="predicted"/>
<dbReference type="EnsemblMetazoa" id="XM_016804457.2">
    <property type="protein sequence ID" value="XP_016659946.1"/>
    <property type="gene ID" value="LOC107883779"/>
</dbReference>
<dbReference type="Proteomes" id="UP000007819">
    <property type="component" value="Chromosome A2"/>
</dbReference>
<dbReference type="KEGG" id="api:107883779"/>
<keyword evidence="2" id="KW-1185">Reference proteome</keyword>
<protein>
    <submittedName>
        <fullName evidence="1">Uncharacterized protein</fullName>
    </submittedName>
</protein>
<reference evidence="2" key="1">
    <citation type="submission" date="2010-06" db="EMBL/GenBank/DDBJ databases">
        <authorList>
            <person name="Jiang H."/>
            <person name="Abraham K."/>
            <person name="Ali S."/>
            <person name="Alsbrooks S.L."/>
            <person name="Anim B.N."/>
            <person name="Anosike U.S."/>
            <person name="Attaway T."/>
            <person name="Bandaranaike D.P."/>
            <person name="Battles P.K."/>
            <person name="Bell S.N."/>
            <person name="Bell A.V."/>
            <person name="Beltran B."/>
            <person name="Bickham C."/>
            <person name="Bustamante Y."/>
            <person name="Caleb T."/>
            <person name="Canada A."/>
            <person name="Cardenas V."/>
            <person name="Carter K."/>
            <person name="Chacko J."/>
            <person name="Chandrabose M.N."/>
            <person name="Chavez D."/>
            <person name="Chavez A."/>
            <person name="Chen L."/>
            <person name="Chu H.-S."/>
            <person name="Claassen K.J."/>
            <person name="Cockrell R."/>
            <person name="Collins M."/>
            <person name="Cooper J.A."/>
            <person name="Cree A."/>
            <person name="Curry S.M."/>
            <person name="Da Y."/>
            <person name="Dao M.D."/>
            <person name="Das B."/>
            <person name="Davila M.-L."/>
            <person name="Davy-Carroll L."/>
            <person name="Denson S."/>
            <person name="Dinh H."/>
            <person name="Ebong V.E."/>
            <person name="Edwards J.R."/>
            <person name="Egan A."/>
            <person name="El-Daye J."/>
            <person name="Escobedo L."/>
            <person name="Fernandez S."/>
            <person name="Fernando P.R."/>
            <person name="Flagg N."/>
            <person name="Forbes L.D."/>
            <person name="Fowler R.G."/>
            <person name="Fu Q."/>
            <person name="Gabisi R.A."/>
            <person name="Ganer J."/>
            <person name="Garbino Pronczuk A."/>
            <person name="Garcia R.M."/>
            <person name="Garner T."/>
            <person name="Garrett T.E."/>
            <person name="Gonzalez D.A."/>
            <person name="Hamid H."/>
            <person name="Hawkins E.S."/>
            <person name="Hirani K."/>
            <person name="Hogues M.E."/>
            <person name="Hollins B."/>
            <person name="Hsiao C.-H."/>
            <person name="Jabil R."/>
            <person name="James M.L."/>
            <person name="Jhangiani S.N."/>
            <person name="Johnson B."/>
            <person name="Johnson Q."/>
            <person name="Joshi V."/>
            <person name="Kalu J.B."/>
            <person name="Kam C."/>
            <person name="Kashfia A."/>
            <person name="Keebler J."/>
            <person name="Kisamo H."/>
            <person name="Kovar C.L."/>
            <person name="Lago L.A."/>
            <person name="Lai C.-Y."/>
            <person name="Laidlaw J."/>
            <person name="Lara F."/>
            <person name="Le T.-K."/>
            <person name="Lee S.L."/>
            <person name="Legall F.H."/>
            <person name="Lemon S.J."/>
            <person name="Lewis L.R."/>
            <person name="Li B."/>
            <person name="Liu Y."/>
            <person name="Liu Y.-S."/>
            <person name="Lopez J."/>
            <person name="Lozado R.J."/>
            <person name="Lu J."/>
            <person name="Madu R.C."/>
            <person name="Maheshwari M."/>
            <person name="Maheshwari R."/>
            <person name="Malloy K."/>
            <person name="Martinez E."/>
            <person name="Mathew T."/>
            <person name="Mercado I.C."/>
            <person name="Mercado C."/>
            <person name="Meyer B."/>
            <person name="Montgomery K."/>
            <person name="Morgan M.B."/>
            <person name="Munidasa M."/>
            <person name="Nazareth L.V."/>
            <person name="Nelson J."/>
            <person name="Ng B.M."/>
            <person name="Nguyen N.B."/>
            <person name="Nguyen P.Q."/>
            <person name="Nguyen T."/>
            <person name="Obregon M."/>
            <person name="Okwuonu G.O."/>
            <person name="Onwere C.G."/>
            <person name="Orozco G."/>
            <person name="Parra A."/>
            <person name="Patel S."/>
            <person name="Patil S."/>
            <person name="Perez A."/>
            <person name="Perez Y."/>
            <person name="Pham C."/>
            <person name="Primus E.L."/>
            <person name="Pu L.-L."/>
            <person name="Puazo M."/>
            <person name="Qin X."/>
            <person name="Quiroz J.B."/>
            <person name="Reese J."/>
            <person name="Richards S."/>
            <person name="Rives C.M."/>
            <person name="Robberts R."/>
            <person name="Ruiz S.J."/>
            <person name="Ruiz M.J."/>
            <person name="Santibanez J."/>
            <person name="Schneider B.W."/>
            <person name="Sisson I."/>
            <person name="Smith M."/>
            <person name="Sodergren E."/>
            <person name="Song X.-Z."/>
            <person name="Song B.B."/>
            <person name="Summersgill H."/>
            <person name="Thelus R."/>
            <person name="Thornton R.D."/>
            <person name="Trejos Z.Y."/>
            <person name="Usmani K."/>
            <person name="Vattathil S."/>
            <person name="Villasana D."/>
            <person name="Walker D.L."/>
            <person name="Wang S."/>
            <person name="Wang K."/>
            <person name="White C.S."/>
            <person name="Williams A.C."/>
            <person name="Williamson J."/>
            <person name="Wilson K."/>
            <person name="Woghiren I.O."/>
            <person name="Woodworth J.R."/>
            <person name="Worley K.C."/>
            <person name="Wright R.A."/>
            <person name="Wu W."/>
            <person name="Young L."/>
            <person name="Zhang L."/>
            <person name="Zhang J."/>
            <person name="Zhu Y."/>
            <person name="Muzny D.M."/>
            <person name="Weinstock G."/>
            <person name="Gibbs R.A."/>
        </authorList>
    </citation>
    <scope>NUCLEOTIDE SEQUENCE [LARGE SCALE GENOMIC DNA]</scope>
    <source>
        <strain evidence="2">LSR1</strain>
    </source>
</reference>
<name>A0A8R2D3S4_ACYPI</name>
<reference evidence="1" key="2">
    <citation type="submission" date="2022-06" db="UniProtKB">
        <authorList>
            <consortium name="EnsemblMetazoa"/>
        </authorList>
    </citation>
    <scope>IDENTIFICATION</scope>
</reference>
<dbReference type="GeneID" id="107883779"/>
<evidence type="ECO:0000313" key="2">
    <source>
        <dbReference type="Proteomes" id="UP000007819"/>
    </source>
</evidence>
<dbReference type="OrthoDB" id="5575at2759"/>
<dbReference type="AlphaFoldDB" id="A0A8R2D3S4"/>
<accession>A0A8R2D3S4</accession>
<evidence type="ECO:0000313" key="1">
    <source>
        <dbReference type="EnsemblMetazoa" id="XP_016659946.1"/>
    </source>
</evidence>